<keyword evidence="2" id="KW-0456">Lyase</keyword>
<dbReference type="Gene3D" id="1.10.12.10">
    <property type="entry name" value="Lyase 2-enoyl-coa Hydratase, Chain A, domain 2"/>
    <property type="match status" value="1"/>
</dbReference>
<dbReference type="Gene3D" id="3.90.226.10">
    <property type="entry name" value="2-enoyl-CoA Hydratase, Chain A, domain 1"/>
    <property type="match status" value="1"/>
</dbReference>
<comment type="caution">
    <text evidence="2">The sequence shown here is derived from an EMBL/GenBank/DDBJ whole genome shotgun (WGS) entry which is preliminary data.</text>
</comment>
<dbReference type="InterPro" id="IPR014748">
    <property type="entry name" value="Enoyl-CoA_hydra_C"/>
</dbReference>
<proteinExistence type="inferred from homology"/>
<dbReference type="InterPro" id="IPR029045">
    <property type="entry name" value="ClpP/crotonase-like_dom_sf"/>
</dbReference>
<evidence type="ECO:0000313" key="3">
    <source>
        <dbReference type="Proteomes" id="UP000279331"/>
    </source>
</evidence>
<dbReference type="Pfam" id="PF00378">
    <property type="entry name" value="ECH_1"/>
    <property type="match status" value="1"/>
</dbReference>
<evidence type="ECO:0000256" key="1">
    <source>
        <dbReference type="ARBA" id="ARBA00005254"/>
    </source>
</evidence>
<dbReference type="EMBL" id="UPHL01000143">
    <property type="protein sequence ID" value="VAZ86140.1"/>
    <property type="molecule type" value="Genomic_DNA"/>
</dbReference>
<dbReference type="PANTHER" id="PTHR43802">
    <property type="entry name" value="ENOYL-COA HYDRATASE"/>
    <property type="match status" value="1"/>
</dbReference>
<dbReference type="PANTHER" id="PTHR43802:SF1">
    <property type="entry name" value="IP11341P-RELATED"/>
    <property type="match status" value="1"/>
</dbReference>
<dbReference type="CDD" id="cd06558">
    <property type="entry name" value="crotonase-like"/>
    <property type="match status" value="1"/>
</dbReference>
<name>A0AB38V0B6_9MYCO</name>
<sequence length="311" mass="33823">MSQAKPPISYAVWRMFAESERNILPGMHPIDTGYLSPLDTLPTLTPVLLEYPRPDVALIVLNRLDRMNALGLELVVALKQTLEKINCDNSVRVVVLTGVGRAFCTGADEELAGKVPHEGLLPPADALRALEMLDEVTWQLRLMHQPVIAAINGATHCGGMCLALAADIRVVADSAYFRAAGIRNGLTSSELGLSYLLPRAIGSSRAFELMLTGRDVDAVEAERIGLASCRVADEDLLDHCLTMAGRIAGFSRIGTGLTKRALWDYLDAASVDGHVQTEDSGQRYSRLLTRRFDVAVAARAEKRLSVLTDCR</sequence>
<evidence type="ECO:0000313" key="2">
    <source>
        <dbReference type="EMBL" id="VAZ86140.1"/>
    </source>
</evidence>
<dbReference type="EC" id="4.2.1.17" evidence="2"/>
<dbReference type="Proteomes" id="UP000279331">
    <property type="component" value="Unassembled WGS sequence"/>
</dbReference>
<comment type="similarity">
    <text evidence="1">Belongs to the enoyl-CoA hydratase/isomerase family.</text>
</comment>
<organism evidence="2 3">
    <name type="scientific">Mycobacterium persicum</name>
    <dbReference type="NCBI Taxonomy" id="1487726"/>
    <lineage>
        <taxon>Bacteria</taxon>
        <taxon>Bacillati</taxon>
        <taxon>Actinomycetota</taxon>
        <taxon>Actinomycetes</taxon>
        <taxon>Mycobacteriales</taxon>
        <taxon>Mycobacteriaceae</taxon>
        <taxon>Mycobacterium</taxon>
    </lineage>
</organism>
<accession>A0AB38V0B6</accession>
<gene>
    <name evidence="2" type="ORF">LAUMK42_04983</name>
</gene>
<dbReference type="InterPro" id="IPR001753">
    <property type="entry name" value="Enoyl-CoA_hydra/iso"/>
</dbReference>
<dbReference type="AlphaFoldDB" id="A0AB38V0B6"/>
<dbReference type="NCBIfam" id="NF004519">
    <property type="entry name" value="PRK05864.1"/>
    <property type="match status" value="1"/>
</dbReference>
<dbReference type="GO" id="GO:0004300">
    <property type="term" value="F:enoyl-CoA hydratase activity"/>
    <property type="evidence" value="ECO:0007669"/>
    <property type="project" value="UniProtKB-EC"/>
</dbReference>
<protein>
    <submittedName>
        <fullName evidence="2">Enoyl-CoA hydratase echA12</fullName>
        <ecNumber evidence="2">4.2.1.17</ecNumber>
    </submittedName>
</protein>
<dbReference type="SUPFAM" id="SSF52096">
    <property type="entry name" value="ClpP/crotonase"/>
    <property type="match status" value="1"/>
</dbReference>
<reference evidence="2 3" key="1">
    <citation type="submission" date="2018-09" db="EMBL/GenBank/DDBJ databases">
        <authorList>
            <person name="Tagini F."/>
        </authorList>
    </citation>
    <scope>NUCLEOTIDE SEQUENCE [LARGE SCALE GENOMIC DNA]</scope>
    <source>
        <strain evidence="2 3">MK42</strain>
    </source>
</reference>